<dbReference type="PANTHER" id="PTHR44688:SF16">
    <property type="entry name" value="DNA-BINDING TRANSCRIPTIONAL ACTIVATOR DEVR_DOSR"/>
    <property type="match status" value="1"/>
</dbReference>
<dbReference type="Pfam" id="PF03472">
    <property type="entry name" value="Autoind_bind"/>
    <property type="match status" value="1"/>
</dbReference>
<keyword evidence="2" id="KW-0238">DNA-binding</keyword>
<proteinExistence type="predicted"/>
<keyword evidence="1" id="KW-0805">Transcription regulation</keyword>
<dbReference type="InterPro" id="IPR016032">
    <property type="entry name" value="Sig_transdc_resp-reg_C-effctor"/>
</dbReference>
<reference evidence="5 6" key="1">
    <citation type="submission" date="2024-01" db="EMBL/GenBank/DDBJ databases">
        <title>Mesobacterium rodlantinim sp. nov., isolated from shallow sea hydrothermal systems off Kueishantao Island.</title>
        <authorList>
            <person name="Su Z."/>
            <person name="Tang K."/>
        </authorList>
    </citation>
    <scope>NUCLEOTIDE SEQUENCE [LARGE SCALE GENOMIC DNA]</scope>
    <source>
        <strain evidence="5 6">TK19101</strain>
    </source>
</reference>
<dbReference type="InterPro" id="IPR005143">
    <property type="entry name" value="TF_LuxR_autoind-bd_dom"/>
</dbReference>
<dbReference type="Gene3D" id="3.30.450.80">
    <property type="entry name" value="Transcription factor LuxR-like, autoinducer-binding domain"/>
    <property type="match status" value="1"/>
</dbReference>
<evidence type="ECO:0000313" key="6">
    <source>
        <dbReference type="Proteomes" id="UP001348149"/>
    </source>
</evidence>
<comment type="caution">
    <text evidence="5">The sequence shown here is derived from an EMBL/GenBank/DDBJ whole genome shotgun (WGS) entry which is preliminary data.</text>
</comment>
<keyword evidence="3" id="KW-0804">Transcription</keyword>
<dbReference type="InterPro" id="IPR000792">
    <property type="entry name" value="Tscrpt_reg_LuxR_C"/>
</dbReference>
<feature type="domain" description="HTH luxR-type" evidence="4">
    <location>
        <begin position="192"/>
        <end position="257"/>
    </location>
</feature>
<dbReference type="SUPFAM" id="SSF46894">
    <property type="entry name" value="C-terminal effector domain of the bipartite response regulators"/>
    <property type="match status" value="1"/>
</dbReference>
<dbReference type="InterPro" id="IPR036693">
    <property type="entry name" value="TF_LuxR_autoind-bd_dom_sf"/>
</dbReference>
<dbReference type="Proteomes" id="UP001348149">
    <property type="component" value="Unassembled WGS sequence"/>
</dbReference>
<sequence length="296" mass="33341">MTNQRTRPVAGTERFIPQHLLEFLVSLETTRSTNDVWDLILELAQSLRLTVVDYVYATDFRNWEQAQFIRTTFDSTWLDYVKQFPHIRHTSNFRMHAVHKLTPIMVGPAYLDEMGDISPEKRRHVMLSAKMGLQAGVGFPLRMGDPGQAAVLAFGGDFTRAEFDALMAEHGWTLHAAALSAHTRYTELFKAEFIERNELTEKQKELVRLVGQGLMDKQIAHELGISFSAVRQRLAAVQQKTGAQNRADLAALAMRVGLVADPLIRDHRDDLTVFLSMGDGKTGREVRPEPPATAAE</sequence>
<keyword evidence="6" id="KW-1185">Reference proteome</keyword>
<dbReference type="EMBL" id="JAYLLH010000023">
    <property type="protein sequence ID" value="MEC3862512.1"/>
    <property type="molecule type" value="Genomic_DNA"/>
</dbReference>
<evidence type="ECO:0000256" key="2">
    <source>
        <dbReference type="ARBA" id="ARBA00023125"/>
    </source>
</evidence>
<evidence type="ECO:0000256" key="3">
    <source>
        <dbReference type="ARBA" id="ARBA00023163"/>
    </source>
</evidence>
<dbReference type="Pfam" id="PF00196">
    <property type="entry name" value="GerE"/>
    <property type="match status" value="1"/>
</dbReference>
<accession>A0ABU6HK74</accession>
<name>A0ABU6HK74_9RHOB</name>
<evidence type="ECO:0000313" key="5">
    <source>
        <dbReference type="EMBL" id="MEC3862512.1"/>
    </source>
</evidence>
<organism evidence="5 6">
    <name type="scientific">Mesobacterium hydrothermale</name>
    <dbReference type="NCBI Taxonomy" id="3111907"/>
    <lineage>
        <taxon>Bacteria</taxon>
        <taxon>Pseudomonadati</taxon>
        <taxon>Pseudomonadota</taxon>
        <taxon>Alphaproteobacteria</taxon>
        <taxon>Rhodobacterales</taxon>
        <taxon>Roseobacteraceae</taxon>
        <taxon>Mesobacterium</taxon>
    </lineage>
</organism>
<dbReference type="PANTHER" id="PTHR44688">
    <property type="entry name" value="DNA-BINDING TRANSCRIPTIONAL ACTIVATOR DEVR_DOSR"/>
    <property type="match status" value="1"/>
</dbReference>
<dbReference type="InterPro" id="IPR036388">
    <property type="entry name" value="WH-like_DNA-bd_sf"/>
</dbReference>
<evidence type="ECO:0000259" key="4">
    <source>
        <dbReference type="PROSITE" id="PS50043"/>
    </source>
</evidence>
<dbReference type="Gene3D" id="1.10.10.10">
    <property type="entry name" value="Winged helix-like DNA-binding domain superfamily/Winged helix DNA-binding domain"/>
    <property type="match status" value="1"/>
</dbReference>
<protein>
    <submittedName>
        <fullName evidence="5">LuxR C-terminal-related transcriptional regulator</fullName>
    </submittedName>
</protein>
<dbReference type="PROSITE" id="PS50043">
    <property type="entry name" value="HTH_LUXR_2"/>
    <property type="match status" value="1"/>
</dbReference>
<evidence type="ECO:0000256" key="1">
    <source>
        <dbReference type="ARBA" id="ARBA00023015"/>
    </source>
</evidence>
<dbReference type="RefSeq" id="WP_326298333.1">
    <property type="nucleotide sequence ID" value="NZ_JAYLLH010000023.1"/>
</dbReference>
<dbReference type="SUPFAM" id="SSF75516">
    <property type="entry name" value="Pheromone-binding domain of LuxR-like quorum-sensing transcription factors"/>
    <property type="match status" value="1"/>
</dbReference>
<dbReference type="SMART" id="SM00421">
    <property type="entry name" value="HTH_LUXR"/>
    <property type="match status" value="1"/>
</dbReference>
<gene>
    <name evidence="5" type="ORF">VK792_14560</name>
</gene>
<dbReference type="CDD" id="cd06170">
    <property type="entry name" value="LuxR_C_like"/>
    <property type="match status" value="1"/>
</dbReference>